<dbReference type="EMBL" id="JBBHLI010000001">
    <property type="protein sequence ID" value="MEK9499755.1"/>
    <property type="molecule type" value="Genomic_DNA"/>
</dbReference>
<keyword evidence="3" id="KW-0812">Transmembrane</keyword>
<sequence>MRPDLAALLGIVGFALLTMPVYARSDARRRPDPLESAARGDFVLGSFVREWFYWFIRPIERLSLALRLSPLFYNVAGALLGIASGVAFAMGAMVTGGWLILAGGAADVLDGRIARALGIASRRGAFLDSTLDRFAEFGVFVGLALWFRNDPTALALTVIALGGSLLVSYARARGESVGIVCKVGVLQRAERLLLLGFGGLFDPSVSALIDRPGPGHLMRVIVAVVAVGTVFTAIYRIVWIARRLPLVDE</sequence>
<evidence type="ECO:0000256" key="1">
    <source>
        <dbReference type="ARBA" id="ARBA00022679"/>
    </source>
</evidence>
<evidence type="ECO:0000313" key="4">
    <source>
        <dbReference type="EMBL" id="MEK9499755.1"/>
    </source>
</evidence>
<dbReference type="InterPro" id="IPR048254">
    <property type="entry name" value="CDP_ALCOHOL_P_TRANSF_CS"/>
</dbReference>
<feature type="transmembrane region" description="Helical" evidence="3">
    <location>
        <begin position="153"/>
        <end position="172"/>
    </location>
</feature>
<name>A0ABU9E4U9_9BACT</name>
<comment type="caution">
    <text evidence="4">The sequence shown here is derived from an EMBL/GenBank/DDBJ whole genome shotgun (WGS) entry which is preliminary data.</text>
</comment>
<feature type="transmembrane region" description="Helical" evidence="3">
    <location>
        <begin position="71"/>
        <end position="104"/>
    </location>
</feature>
<reference evidence="4 5" key="1">
    <citation type="submission" date="2024-02" db="EMBL/GenBank/DDBJ databases">
        <title>A novel Gemmatimonadota bacterium.</title>
        <authorList>
            <person name="Du Z.-J."/>
            <person name="Ye Y.-Q."/>
        </authorList>
    </citation>
    <scope>NUCLEOTIDE SEQUENCE [LARGE SCALE GENOMIC DNA]</scope>
    <source>
        <strain evidence="4 5">DH-20</strain>
    </source>
</reference>
<feature type="transmembrane region" description="Helical" evidence="3">
    <location>
        <begin position="192"/>
        <end position="209"/>
    </location>
</feature>
<dbReference type="GO" id="GO:0016740">
    <property type="term" value="F:transferase activity"/>
    <property type="evidence" value="ECO:0007669"/>
    <property type="project" value="UniProtKB-KW"/>
</dbReference>
<proteinExistence type="inferred from homology"/>
<evidence type="ECO:0000256" key="3">
    <source>
        <dbReference type="SAM" id="Phobius"/>
    </source>
</evidence>
<dbReference type="Pfam" id="PF01066">
    <property type="entry name" value="CDP-OH_P_transf"/>
    <property type="match status" value="1"/>
</dbReference>
<dbReference type="InterPro" id="IPR000462">
    <property type="entry name" value="CDP-OH_P_trans"/>
</dbReference>
<keyword evidence="3" id="KW-1133">Transmembrane helix</keyword>
<accession>A0ABU9E4U9</accession>
<dbReference type="RefSeq" id="WP_405278213.1">
    <property type="nucleotide sequence ID" value="NZ_CP144380.1"/>
</dbReference>
<organism evidence="4 5">
    <name type="scientific">Gaopeijia maritima</name>
    <dbReference type="NCBI Taxonomy" id="3119007"/>
    <lineage>
        <taxon>Bacteria</taxon>
        <taxon>Pseudomonadati</taxon>
        <taxon>Gemmatimonadota</taxon>
        <taxon>Longimicrobiia</taxon>
        <taxon>Gaopeijiales</taxon>
        <taxon>Gaopeijiaceae</taxon>
        <taxon>Gaopeijia</taxon>
    </lineage>
</organism>
<keyword evidence="1 2" id="KW-0808">Transferase</keyword>
<keyword evidence="5" id="KW-1185">Reference proteome</keyword>
<protein>
    <submittedName>
        <fullName evidence="4">CDP-alcohol phosphatidyltransferase family protein</fullName>
        <ecNumber evidence="4">2.7.8.-</ecNumber>
    </submittedName>
</protein>
<keyword evidence="3" id="KW-0472">Membrane</keyword>
<dbReference type="EC" id="2.7.8.-" evidence="4"/>
<evidence type="ECO:0000313" key="5">
    <source>
        <dbReference type="Proteomes" id="UP001484239"/>
    </source>
</evidence>
<dbReference type="Proteomes" id="UP001484239">
    <property type="component" value="Unassembled WGS sequence"/>
</dbReference>
<dbReference type="InterPro" id="IPR043130">
    <property type="entry name" value="CDP-OH_PTrfase_TM_dom"/>
</dbReference>
<gene>
    <name evidence="4" type="ORF">WI372_02015</name>
</gene>
<evidence type="ECO:0000256" key="2">
    <source>
        <dbReference type="RuleBase" id="RU003750"/>
    </source>
</evidence>
<dbReference type="PROSITE" id="PS00379">
    <property type="entry name" value="CDP_ALCOHOL_P_TRANSF"/>
    <property type="match status" value="1"/>
</dbReference>
<comment type="similarity">
    <text evidence="2">Belongs to the CDP-alcohol phosphatidyltransferase class-I family.</text>
</comment>
<dbReference type="Gene3D" id="1.20.120.1760">
    <property type="match status" value="1"/>
</dbReference>
<feature type="transmembrane region" description="Helical" evidence="3">
    <location>
        <begin position="221"/>
        <end position="241"/>
    </location>
</feature>